<dbReference type="Gene3D" id="3.40.50.300">
    <property type="entry name" value="P-loop containing nucleotide triphosphate hydrolases"/>
    <property type="match status" value="1"/>
</dbReference>
<organism evidence="1 2">
    <name type="scientific">Phanerochaete carnosa (strain HHB-10118-sp)</name>
    <name type="common">White-rot fungus</name>
    <name type="synonym">Peniophora carnosa</name>
    <dbReference type="NCBI Taxonomy" id="650164"/>
    <lineage>
        <taxon>Eukaryota</taxon>
        <taxon>Fungi</taxon>
        <taxon>Dikarya</taxon>
        <taxon>Basidiomycota</taxon>
        <taxon>Agaricomycotina</taxon>
        <taxon>Agaricomycetes</taxon>
        <taxon>Polyporales</taxon>
        <taxon>Phanerochaetaceae</taxon>
        <taxon>Phanerochaete</taxon>
    </lineage>
</organism>
<proteinExistence type="predicted"/>
<evidence type="ECO:0000313" key="2">
    <source>
        <dbReference type="Proteomes" id="UP000008370"/>
    </source>
</evidence>
<dbReference type="InterPro" id="IPR027417">
    <property type="entry name" value="P-loop_NTPase"/>
</dbReference>
<dbReference type="RefSeq" id="XP_007395031.1">
    <property type="nucleotide sequence ID" value="XM_007394969.1"/>
</dbReference>
<dbReference type="InParanoid" id="K5WD54"/>
<dbReference type="GeneID" id="18916154"/>
<reference evidence="1 2" key="1">
    <citation type="journal article" date="2012" name="BMC Genomics">
        <title>Comparative genomics of the white-rot fungi, Phanerochaete carnosa and P. chrysosporium, to elucidate the genetic basis of the distinct wood types they colonize.</title>
        <authorList>
            <person name="Suzuki H."/>
            <person name="MacDonald J."/>
            <person name="Syed K."/>
            <person name="Salamov A."/>
            <person name="Hori C."/>
            <person name="Aerts A."/>
            <person name="Henrissat B."/>
            <person name="Wiebenga A."/>
            <person name="vanKuyk P.A."/>
            <person name="Barry K."/>
            <person name="Lindquist E."/>
            <person name="LaButti K."/>
            <person name="Lapidus A."/>
            <person name="Lucas S."/>
            <person name="Coutinho P."/>
            <person name="Gong Y."/>
            <person name="Samejima M."/>
            <person name="Mahadevan R."/>
            <person name="Abou-Zaid M."/>
            <person name="de Vries R.P."/>
            <person name="Igarashi K."/>
            <person name="Yadav J.S."/>
            <person name="Grigoriev I.V."/>
            <person name="Master E.R."/>
        </authorList>
    </citation>
    <scope>NUCLEOTIDE SEQUENCE [LARGE SCALE GENOMIC DNA]</scope>
    <source>
        <strain evidence="1 2">HHB-10118-sp</strain>
    </source>
</reference>
<sequence>MQRLPLLEYVIASGHQPNVVTSYSSLGGTVGDIETASFVEAIQRSQSRVSYEDLTGLCTRDMLR</sequence>
<dbReference type="AlphaFoldDB" id="K5WD54"/>
<name>K5WD54_PHACS</name>
<evidence type="ECO:0000313" key="1">
    <source>
        <dbReference type="EMBL" id="EKM57210.1"/>
    </source>
</evidence>
<dbReference type="Proteomes" id="UP000008370">
    <property type="component" value="Unassembled WGS sequence"/>
</dbReference>
<dbReference type="HOGENOM" id="CLU_2868417_0_0_1"/>
<accession>K5WD54</accession>
<gene>
    <name evidence="1" type="ORF">PHACADRAFT_254854</name>
</gene>
<dbReference type="EMBL" id="JH930471">
    <property type="protein sequence ID" value="EKM57210.1"/>
    <property type="molecule type" value="Genomic_DNA"/>
</dbReference>
<dbReference type="KEGG" id="pco:PHACADRAFT_254854"/>
<protein>
    <submittedName>
        <fullName evidence="1">Uncharacterized protein</fullName>
    </submittedName>
</protein>
<keyword evidence="2" id="KW-1185">Reference proteome</keyword>